<organism evidence="2 3">
    <name type="scientific">Dendrobium thyrsiflorum</name>
    <name type="common">Pinecone-like raceme dendrobium</name>
    <name type="synonym">Orchid</name>
    <dbReference type="NCBI Taxonomy" id="117978"/>
    <lineage>
        <taxon>Eukaryota</taxon>
        <taxon>Viridiplantae</taxon>
        <taxon>Streptophyta</taxon>
        <taxon>Embryophyta</taxon>
        <taxon>Tracheophyta</taxon>
        <taxon>Spermatophyta</taxon>
        <taxon>Magnoliopsida</taxon>
        <taxon>Liliopsida</taxon>
        <taxon>Asparagales</taxon>
        <taxon>Orchidaceae</taxon>
        <taxon>Epidendroideae</taxon>
        <taxon>Malaxideae</taxon>
        <taxon>Dendrobiinae</taxon>
        <taxon>Dendrobium</taxon>
    </lineage>
</organism>
<reference evidence="2 3" key="1">
    <citation type="journal article" date="2024" name="Plant Biotechnol. J.">
        <title>Dendrobium thyrsiflorum genome and its molecular insights into genes involved in important horticultural traits.</title>
        <authorList>
            <person name="Chen B."/>
            <person name="Wang J.Y."/>
            <person name="Zheng P.J."/>
            <person name="Li K.L."/>
            <person name="Liang Y.M."/>
            <person name="Chen X.F."/>
            <person name="Zhang C."/>
            <person name="Zhao X."/>
            <person name="He X."/>
            <person name="Zhang G.Q."/>
            <person name="Liu Z.J."/>
            <person name="Xu Q."/>
        </authorList>
    </citation>
    <scope>NUCLEOTIDE SEQUENCE [LARGE SCALE GENOMIC DNA]</scope>
    <source>
        <strain evidence="2">GZMU011</strain>
    </source>
</reference>
<keyword evidence="3" id="KW-1185">Reference proteome</keyword>
<name>A0ABD0U7R9_DENTH</name>
<comment type="caution">
    <text evidence="2">The sequence shown here is derived from an EMBL/GenBank/DDBJ whole genome shotgun (WGS) entry which is preliminary data.</text>
</comment>
<evidence type="ECO:0000313" key="2">
    <source>
        <dbReference type="EMBL" id="KAL0906397.1"/>
    </source>
</evidence>
<feature type="compositionally biased region" description="Low complexity" evidence="1">
    <location>
        <begin position="149"/>
        <end position="165"/>
    </location>
</feature>
<dbReference type="Proteomes" id="UP001552299">
    <property type="component" value="Unassembled WGS sequence"/>
</dbReference>
<feature type="compositionally biased region" description="Acidic residues" evidence="1">
    <location>
        <begin position="34"/>
        <end position="52"/>
    </location>
</feature>
<feature type="region of interest" description="Disordered" evidence="1">
    <location>
        <begin position="30"/>
        <end position="101"/>
    </location>
</feature>
<feature type="compositionally biased region" description="Basic and acidic residues" evidence="1">
    <location>
        <begin position="91"/>
        <end position="101"/>
    </location>
</feature>
<feature type="region of interest" description="Disordered" evidence="1">
    <location>
        <begin position="117"/>
        <end position="171"/>
    </location>
</feature>
<dbReference type="AlphaFoldDB" id="A0ABD0U7R9"/>
<evidence type="ECO:0000256" key="1">
    <source>
        <dbReference type="SAM" id="MobiDB-lite"/>
    </source>
</evidence>
<accession>A0ABD0U7R9</accession>
<evidence type="ECO:0000313" key="3">
    <source>
        <dbReference type="Proteomes" id="UP001552299"/>
    </source>
</evidence>
<dbReference type="EMBL" id="JANQDX010000018">
    <property type="protein sequence ID" value="KAL0906397.1"/>
    <property type="molecule type" value="Genomic_DNA"/>
</dbReference>
<protein>
    <submittedName>
        <fullName evidence="2">Uncharacterized protein</fullName>
    </submittedName>
</protein>
<gene>
    <name evidence="2" type="ORF">M5K25_024889</name>
</gene>
<sequence length="171" mass="19123">MEANIPIDSEMVGDRPIDEVVREIKEILKKKETEEDFDPDLDDMLVDEDDPATDVYMVETRGSIKETEPSKHRSCKDEGPATLESDSDDQTEAKNDDAQVKRLEARVAEMLLQIKEMQAQVGKSHQPPPSLSQPLPQSVDEPVRDSEPVSKSSEPVSVQPPQSSPRKTSRN</sequence>
<proteinExistence type="predicted"/>
<feature type="compositionally biased region" description="Basic and acidic residues" evidence="1">
    <location>
        <begin position="62"/>
        <end position="79"/>
    </location>
</feature>